<dbReference type="Pfam" id="PF01933">
    <property type="entry name" value="CofD"/>
    <property type="match status" value="1"/>
</dbReference>
<dbReference type="GO" id="GO:0043743">
    <property type="term" value="F:LPPG:FO 2-phospho-L-lactate transferase activity"/>
    <property type="evidence" value="ECO:0007669"/>
    <property type="project" value="InterPro"/>
</dbReference>
<keyword evidence="1 2" id="KW-0963">Cytoplasm</keyword>
<reference evidence="4" key="1">
    <citation type="submission" date="2012-11" db="EMBL/GenBank/DDBJ databases">
        <title>Dependencies among metagenomic species, viruses, plasmids and units of genetic variation.</title>
        <authorList>
            <person name="Nielsen H.B."/>
            <person name="Almeida M."/>
            <person name="Juncker A.S."/>
            <person name="Rasmussen S."/>
            <person name="Li J."/>
            <person name="Sunagawa S."/>
            <person name="Plichta D."/>
            <person name="Gautier L."/>
            <person name="Le Chatelier E."/>
            <person name="Peletier E."/>
            <person name="Bonde I."/>
            <person name="Nielsen T."/>
            <person name="Manichanh C."/>
            <person name="Arumugam M."/>
            <person name="Batto J."/>
            <person name="Santos M.B.Q.D."/>
            <person name="Blom N."/>
            <person name="Borruel N."/>
            <person name="Burgdorf K.S."/>
            <person name="Boumezbeur F."/>
            <person name="Casellas F."/>
            <person name="Dore J."/>
            <person name="Guarner F."/>
            <person name="Hansen T."/>
            <person name="Hildebrand F."/>
            <person name="Kaas R.S."/>
            <person name="Kennedy S."/>
            <person name="Kristiansen K."/>
            <person name="Kultima J.R."/>
            <person name="Leonard P."/>
            <person name="Levenez F."/>
            <person name="Lund O."/>
            <person name="Moumen B."/>
            <person name="Le Paslier D."/>
            <person name="Pons N."/>
            <person name="Pedersen O."/>
            <person name="Prifti E."/>
            <person name="Qin J."/>
            <person name="Raes J."/>
            <person name="Tap J."/>
            <person name="Tims S."/>
            <person name="Ussery D.W."/>
            <person name="Yamada T."/>
            <person name="MetaHit consortium"/>
            <person name="Renault P."/>
            <person name="Sicheritz-Ponten T."/>
            <person name="Bork P."/>
            <person name="Wang J."/>
            <person name="Brunak S."/>
            <person name="Ehrlich S.D."/>
        </authorList>
    </citation>
    <scope>NUCLEOTIDE SEQUENCE [LARGE SCALE GENOMIC DNA]</scope>
</reference>
<dbReference type="InterPro" id="IPR038136">
    <property type="entry name" value="CofD-like_dom_sf"/>
</dbReference>
<comment type="subcellular location">
    <subcellularLocation>
        <location evidence="2">Cytoplasm</location>
    </subcellularLocation>
</comment>
<protein>
    <recommendedName>
        <fullName evidence="2">Putative gluconeogenesis factor</fullName>
    </recommendedName>
</protein>
<dbReference type="PANTHER" id="PTHR30135:SF3">
    <property type="entry name" value="GLUCONEOGENESIS FACTOR-RELATED"/>
    <property type="match status" value="1"/>
</dbReference>
<dbReference type="Gene3D" id="3.40.50.10680">
    <property type="entry name" value="CofD-like domains"/>
    <property type="match status" value="1"/>
</dbReference>
<dbReference type="SUPFAM" id="SSF142338">
    <property type="entry name" value="CofD-like"/>
    <property type="match status" value="1"/>
</dbReference>
<comment type="caution">
    <text evidence="4">The sequence shown here is derived from an EMBL/GenBank/DDBJ whole genome shotgun (WGS) entry which is preliminary data.</text>
</comment>
<evidence type="ECO:0000313" key="4">
    <source>
        <dbReference type="EMBL" id="CDD11225.1"/>
    </source>
</evidence>
<dbReference type="InterPro" id="IPR002882">
    <property type="entry name" value="CofD"/>
</dbReference>
<dbReference type="GO" id="GO:0008360">
    <property type="term" value="P:regulation of cell shape"/>
    <property type="evidence" value="ECO:0007669"/>
    <property type="project" value="UniProtKB-UniRule"/>
</dbReference>
<keyword evidence="3" id="KW-0812">Transmembrane</keyword>
<dbReference type="PANTHER" id="PTHR30135">
    <property type="entry name" value="UNCHARACTERIZED PROTEIN YVCK-RELATED"/>
    <property type="match status" value="1"/>
</dbReference>
<organism evidence="4">
    <name type="scientific">Phascolarctobacterium succinatutens CAG:287</name>
    <dbReference type="NCBI Taxonomy" id="1263101"/>
    <lineage>
        <taxon>Bacteria</taxon>
        <taxon>Bacillati</taxon>
        <taxon>Bacillota</taxon>
        <taxon>Negativicutes</taxon>
        <taxon>Acidaminococcales</taxon>
        <taxon>Acidaminococcaceae</taxon>
        <taxon>Phascolarctobacterium</taxon>
    </lineage>
</organism>
<evidence type="ECO:0000256" key="2">
    <source>
        <dbReference type="HAMAP-Rule" id="MF_00973"/>
    </source>
</evidence>
<evidence type="ECO:0000256" key="1">
    <source>
        <dbReference type="ARBA" id="ARBA00022490"/>
    </source>
</evidence>
<dbReference type="RefSeq" id="WP_021719500.1">
    <property type="nucleotide sequence ID" value="NZ_FR892762.1"/>
</dbReference>
<dbReference type="NCBIfam" id="TIGR01826">
    <property type="entry name" value="CofD_related"/>
    <property type="match status" value="1"/>
</dbReference>
<feature type="transmembrane region" description="Helical" evidence="3">
    <location>
        <begin position="16"/>
        <end position="37"/>
    </location>
</feature>
<feature type="transmembrane region" description="Helical" evidence="3">
    <location>
        <begin position="58"/>
        <end position="81"/>
    </location>
</feature>
<dbReference type="CDD" id="cd07187">
    <property type="entry name" value="YvcK_like"/>
    <property type="match status" value="1"/>
</dbReference>
<sequence length="463" mass="51011">MGWISWLCPGINLKRWLLLFAVGVLLCALGLALFFNYQLMGKAEELLFQMTYLTTGRYSNGLIMSMGVVFLIVGFAIMVYGTRRLISSVVSVVVPDKNGSLMETIFMQRKLTRGPAITVVGGGTGLSTLLRGMKYITNNCTAVVTTADDGGFFRRRCEGVGISGRLRKELGIIPPGDLRNCLTALADREPLMERLMQYRFQGDSPLAGHCFGNLFIAAMAQAEGGMEAGLNATSQILKVRGRVIPSTLENIQLQARMTDGTIVTGESEIPKVRKQIKKMMMLPADAQAANGAIEAILNADVLIFGPGSLYTSVIPNLLVEGIRDAVVRSNAIKIYICNVMTQPGETDGYGAYDHVQALVDHVGTQFLDYAIVNSQDVTSEQLRQYDAEGSRPITPDIDKIRSLGITVVPARLISKDDLVRHDPRKLARVLIALIYRLRLFGRGMQFFDYFFMRAGMKKLCKQK</sequence>
<name>R6WPA8_9FIRM</name>
<dbReference type="HOGENOM" id="CLU_044041_0_0_9"/>
<dbReference type="InterPro" id="IPR010119">
    <property type="entry name" value="Gluconeogen_factor"/>
</dbReference>
<comment type="function">
    <text evidence="2">Required for morphogenesis under gluconeogenic growth conditions.</text>
</comment>
<comment type="similarity">
    <text evidence="2">Belongs to the gluconeogenesis factor family.</text>
</comment>
<keyword evidence="3" id="KW-1133">Transmembrane helix</keyword>
<proteinExistence type="inferred from homology"/>
<dbReference type="Proteomes" id="UP000014937">
    <property type="component" value="Unassembled WGS sequence"/>
</dbReference>
<dbReference type="HAMAP" id="MF_00973">
    <property type="entry name" value="Gluconeogen_factor"/>
    <property type="match status" value="1"/>
</dbReference>
<dbReference type="GO" id="GO:0005737">
    <property type="term" value="C:cytoplasm"/>
    <property type="evidence" value="ECO:0007669"/>
    <property type="project" value="UniProtKB-SubCell"/>
</dbReference>
<dbReference type="EMBL" id="CBGL010000077">
    <property type="protein sequence ID" value="CDD11225.1"/>
    <property type="molecule type" value="Genomic_DNA"/>
</dbReference>
<accession>R6WPA8</accession>
<evidence type="ECO:0000256" key="3">
    <source>
        <dbReference type="SAM" id="Phobius"/>
    </source>
</evidence>
<gene>
    <name evidence="4" type="ORF">BN587_00406</name>
</gene>
<keyword evidence="3" id="KW-0472">Membrane</keyword>
<dbReference type="AlphaFoldDB" id="R6WPA8"/>